<reference evidence="1" key="1">
    <citation type="submission" date="2019-08" db="EMBL/GenBank/DDBJ databases">
        <authorList>
            <person name="Kucharzyk K."/>
            <person name="Murdoch R.W."/>
            <person name="Higgins S."/>
            <person name="Loffler F."/>
        </authorList>
    </citation>
    <scope>NUCLEOTIDE SEQUENCE</scope>
</reference>
<accession>A0A644XIS8</accession>
<dbReference type="EMBL" id="VSSQ01002512">
    <property type="protein sequence ID" value="MPM15857.1"/>
    <property type="molecule type" value="Genomic_DNA"/>
</dbReference>
<protein>
    <submittedName>
        <fullName evidence="1">Uncharacterized protein</fullName>
    </submittedName>
</protein>
<evidence type="ECO:0000313" key="1">
    <source>
        <dbReference type="EMBL" id="MPM15857.1"/>
    </source>
</evidence>
<name>A0A644XIS8_9ZZZZ</name>
<proteinExistence type="predicted"/>
<comment type="caution">
    <text evidence="1">The sequence shown here is derived from an EMBL/GenBank/DDBJ whole genome shotgun (WGS) entry which is preliminary data.</text>
</comment>
<dbReference type="AlphaFoldDB" id="A0A644XIS8"/>
<organism evidence="1">
    <name type="scientific">bioreactor metagenome</name>
    <dbReference type="NCBI Taxonomy" id="1076179"/>
    <lineage>
        <taxon>unclassified sequences</taxon>
        <taxon>metagenomes</taxon>
        <taxon>ecological metagenomes</taxon>
    </lineage>
</organism>
<sequence length="96" mass="10878">MPCIDVQGHAILFSEVAQDRLFFRGGRVLPQGPHTAEGVAADEVVGTEFNDGGRYHVEKILNTDILLRRRVGFRLFCHRAFFLSELILNIKKPPQM</sequence>
<gene>
    <name evidence="1" type="ORF">SDC9_62231</name>
</gene>